<sequence>MFPVILLLFIVVPLIEILVLIQVGQVIGGLNTILLLIVTAVVGASLVRSQGLRAWSQAQQRMAMGEMPGQQLAEGMIIFMAGVMFVTPGFVTDIVAVVFLLPGFRQAFARKVMQRMQMHTMHGGVHMHGSFRAGPRGPGSDPRGPSNESQGGRTFEGEYKAEDADQERIQRDDRDDK</sequence>
<evidence type="ECO:0000313" key="4">
    <source>
        <dbReference type="Proteomes" id="UP000320359"/>
    </source>
</evidence>
<comment type="caution">
    <text evidence="3">The sequence shown here is derived from an EMBL/GenBank/DDBJ whole genome shotgun (WGS) entry which is preliminary data.</text>
</comment>
<dbReference type="NCBIfam" id="NF008528">
    <property type="entry name" value="PRK11463.1-2"/>
    <property type="match status" value="1"/>
</dbReference>
<dbReference type="OrthoDB" id="9792788at2"/>
<dbReference type="PANTHER" id="PTHR35335">
    <property type="entry name" value="UPF0716 PROTEIN FXSA"/>
    <property type="match status" value="1"/>
</dbReference>
<dbReference type="InterPro" id="IPR007313">
    <property type="entry name" value="FxsA"/>
</dbReference>
<feature type="compositionally biased region" description="Low complexity" evidence="1">
    <location>
        <begin position="125"/>
        <end position="146"/>
    </location>
</feature>
<accession>A0A552X0H2</accession>
<evidence type="ECO:0000313" key="3">
    <source>
        <dbReference type="EMBL" id="TRW48524.1"/>
    </source>
</evidence>
<dbReference type="Pfam" id="PF04186">
    <property type="entry name" value="FxsA"/>
    <property type="match status" value="1"/>
</dbReference>
<gene>
    <name evidence="3" type="ORF">FM042_10180</name>
</gene>
<dbReference type="AlphaFoldDB" id="A0A552X0H2"/>
<evidence type="ECO:0000256" key="2">
    <source>
        <dbReference type="SAM" id="Phobius"/>
    </source>
</evidence>
<dbReference type="EMBL" id="VJWL01000003">
    <property type="protein sequence ID" value="TRW48524.1"/>
    <property type="molecule type" value="Genomic_DNA"/>
</dbReference>
<keyword evidence="2" id="KW-1133">Transmembrane helix</keyword>
<reference evidence="3 4" key="1">
    <citation type="submission" date="2019-07" db="EMBL/GenBank/DDBJ databases">
        <authorList>
            <person name="Yang M."/>
            <person name="Zhao D."/>
            <person name="Xiang H."/>
        </authorList>
    </citation>
    <scope>NUCLEOTIDE SEQUENCE [LARGE SCALE GENOMIC DNA]</scope>
    <source>
        <strain evidence="3 4">IM1326</strain>
    </source>
</reference>
<feature type="region of interest" description="Disordered" evidence="1">
    <location>
        <begin position="125"/>
        <end position="177"/>
    </location>
</feature>
<organism evidence="3 4">
    <name type="scientific">Aliidiomarina halalkaliphila</name>
    <dbReference type="NCBI Taxonomy" id="2593535"/>
    <lineage>
        <taxon>Bacteria</taxon>
        <taxon>Pseudomonadati</taxon>
        <taxon>Pseudomonadota</taxon>
        <taxon>Gammaproteobacteria</taxon>
        <taxon>Alteromonadales</taxon>
        <taxon>Idiomarinaceae</taxon>
        <taxon>Aliidiomarina</taxon>
    </lineage>
</organism>
<feature type="transmembrane region" description="Helical" evidence="2">
    <location>
        <begin position="30"/>
        <end position="47"/>
    </location>
</feature>
<keyword evidence="2" id="KW-0472">Membrane</keyword>
<feature type="compositionally biased region" description="Basic and acidic residues" evidence="1">
    <location>
        <begin position="155"/>
        <end position="177"/>
    </location>
</feature>
<feature type="transmembrane region" description="Helical" evidence="2">
    <location>
        <begin position="6"/>
        <end position="23"/>
    </location>
</feature>
<dbReference type="GO" id="GO:0016020">
    <property type="term" value="C:membrane"/>
    <property type="evidence" value="ECO:0007669"/>
    <property type="project" value="InterPro"/>
</dbReference>
<keyword evidence="4" id="KW-1185">Reference proteome</keyword>
<dbReference type="RefSeq" id="WP_143236316.1">
    <property type="nucleotide sequence ID" value="NZ_VJWL01000003.1"/>
</dbReference>
<proteinExistence type="predicted"/>
<dbReference type="PANTHER" id="PTHR35335:SF1">
    <property type="entry name" value="UPF0716 PROTEIN FXSA"/>
    <property type="match status" value="1"/>
</dbReference>
<keyword evidence="2" id="KW-0812">Transmembrane</keyword>
<dbReference type="Proteomes" id="UP000320359">
    <property type="component" value="Unassembled WGS sequence"/>
</dbReference>
<feature type="transmembrane region" description="Helical" evidence="2">
    <location>
        <begin position="76"/>
        <end position="101"/>
    </location>
</feature>
<evidence type="ECO:0000256" key="1">
    <source>
        <dbReference type="SAM" id="MobiDB-lite"/>
    </source>
</evidence>
<name>A0A552X0H2_9GAMM</name>
<protein>
    <submittedName>
        <fullName evidence="3">FxsA family protein</fullName>
    </submittedName>
</protein>